<evidence type="ECO:0000259" key="9">
    <source>
        <dbReference type="PROSITE" id="PS50929"/>
    </source>
</evidence>
<name>A0A7C8BTQ7_9MICO</name>
<evidence type="ECO:0000259" key="8">
    <source>
        <dbReference type="PROSITE" id="PS50893"/>
    </source>
</evidence>
<dbReference type="PROSITE" id="PS50893">
    <property type="entry name" value="ABC_TRANSPORTER_2"/>
    <property type="match status" value="1"/>
</dbReference>
<evidence type="ECO:0000256" key="3">
    <source>
        <dbReference type="ARBA" id="ARBA00022741"/>
    </source>
</evidence>
<dbReference type="OrthoDB" id="3237158at2"/>
<keyword evidence="6 7" id="KW-0472">Membrane</keyword>
<keyword evidence="5 7" id="KW-1133">Transmembrane helix</keyword>
<dbReference type="GO" id="GO:0015421">
    <property type="term" value="F:ABC-type oligopeptide transporter activity"/>
    <property type="evidence" value="ECO:0007669"/>
    <property type="project" value="TreeGrafter"/>
</dbReference>
<comment type="subcellular location">
    <subcellularLocation>
        <location evidence="1">Cell membrane</location>
        <topology evidence="1">Multi-pass membrane protein</topology>
    </subcellularLocation>
</comment>
<dbReference type="InterPro" id="IPR003593">
    <property type="entry name" value="AAA+_ATPase"/>
</dbReference>
<dbReference type="SMART" id="SM00382">
    <property type="entry name" value="AAA"/>
    <property type="match status" value="1"/>
</dbReference>
<evidence type="ECO:0000256" key="5">
    <source>
        <dbReference type="ARBA" id="ARBA00022989"/>
    </source>
</evidence>
<evidence type="ECO:0000256" key="2">
    <source>
        <dbReference type="ARBA" id="ARBA00022692"/>
    </source>
</evidence>
<keyword evidence="11" id="KW-1185">Reference proteome</keyword>
<dbReference type="Gene3D" id="3.40.50.300">
    <property type="entry name" value="P-loop containing nucleotide triphosphate hydrolases"/>
    <property type="match status" value="1"/>
</dbReference>
<dbReference type="PROSITE" id="PS00675">
    <property type="entry name" value="SIGMA54_INTERACT_1"/>
    <property type="match status" value="1"/>
</dbReference>
<feature type="transmembrane region" description="Helical" evidence="7">
    <location>
        <begin position="61"/>
        <end position="81"/>
    </location>
</feature>
<dbReference type="PANTHER" id="PTHR43394">
    <property type="entry name" value="ATP-DEPENDENT PERMEASE MDL1, MITOCHONDRIAL"/>
    <property type="match status" value="1"/>
</dbReference>
<dbReference type="Proteomes" id="UP000481339">
    <property type="component" value="Unassembled WGS sequence"/>
</dbReference>
<protein>
    <submittedName>
        <fullName evidence="10">Thiol reductant ABC exporter subunit CydC</fullName>
    </submittedName>
</protein>
<dbReference type="Pfam" id="PF00005">
    <property type="entry name" value="ABC_tran"/>
    <property type="match status" value="1"/>
</dbReference>
<keyword evidence="2 7" id="KW-0812">Transmembrane</keyword>
<dbReference type="EMBL" id="WBKA01000005">
    <property type="protein sequence ID" value="KAB1631684.1"/>
    <property type="molecule type" value="Genomic_DNA"/>
</dbReference>
<feature type="domain" description="ABC transmembrane type-1" evidence="9">
    <location>
        <begin position="28"/>
        <end position="311"/>
    </location>
</feature>
<dbReference type="RefSeq" id="WP_158036537.1">
    <property type="nucleotide sequence ID" value="NZ_BAAAZV010000011.1"/>
</dbReference>
<dbReference type="SUPFAM" id="SSF90123">
    <property type="entry name" value="ABC transporter transmembrane region"/>
    <property type="match status" value="1"/>
</dbReference>
<keyword evidence="3" id="KW-0547">Nucleotide-binding</keyword>
<dbReference type="InterPro" id="IPR036640">
    <property type="entry name" value="ABC1_TM_sf"/>
</dbReference>
<dbReference type="InterPro" id="IPR025662">
    <property type="entry name" value="Sigma_54_int_dom_ATP-bd_1"/>
</dbReference>
<dbReference type="GO" id="GO:0016887">
    <property type="term" value="F:ATP hydrolysis activity"/>
    <property type="evidence" value="ECO:0007669"/>
    <property type="project" value="InterPro"/>
</dbReference>
<dbReference type="GO" id="GO:0005524">
    <property type="term" value="F:ATP binding"/>
    <property type="evidence" value="ECO:0007669"/>
    <property type="project" value="UniProtKB-KW"/>
</dbReference>
<dbReference type="PROSITE" id="PS50929">
    <property type="entry name" value="ABC_TM1F"/>
    <property type="match status" value="1"/>
</dbReference>
<feature type="domain" description="ABC transporter" evidence="8">
    <location>
        <begin position="351"/>
        <end position="580"/>
    </location>
</feature>
<evidence type="ECO:0000313" key="11">
    <source>
        <dbReference type="Proteomes" id="UP000481339"/>
    </source>
</evidence>
<feature type="transmembrane region" description="Helical" evidence="7">
    <location>
        <begin position="250"/>
        <end position="271"/>
    </location>
</feature>
<evidence type="ECO:0000313" key="10">
    <source>
        <dbReference type="EMBL" id="KAB1631684.1"/>
    </source>
</evidence>
<evidence type="ECO:0000256" key="4">
    <source>
        <dbReference type="ARBA" id="ARBA00022840"/>
    </source>
</evidence>
<dbReference type="SUPFAM" id="SSF52540">
    <property type="entry name" value="P-loop containing nucleoside triphosphate hydrolases"/>
    <property type="match status" value="1"/>
</dbReference>
<dbReference type="Gene3D" id="1.20.1560.10">
    <property type="entry name" value="ABC transporter type 1, transmembrane domain"/>
    <property type="match status" value="1"/>
</dbReference>
<keyword evidence="4" id="KW-0067">ATP-binding</keyword>
<dbReference type="AlphaFoldDB" id="A0A7C8BTQ7"/>
<evidence type="ECO:0000256" key="6">
    <source>
        <dbReference type="ARBA" id="ARBA00023136"/>
    </source>
</evidence>
<dbReference type="GO" id="GO:0045454">
    <property type="term" value="P:cell redox homeostasis"/>
    <property type="evidence" value="ECO:0007669"/>
    <property type="project" value="InterPro"/>
</dbReference>
<evidence type="ECO:0000256" key="1">
    <source>
        <dbReference type="ARBA" id="ARBA00004651"/>
    </source>
</evidence>
<feature type="transmembrane region" description="Helical" evidence="7">
    <location>
        <begin position="283"/>
        <end position="309"/>
    </location>
</feature>
<dbReference type="GO" id="GO:0005886">
    <property type="term" value="C:plasma membrane"/>
    <property type="evidence" value="ECO:0007669"/>
    <property type="project" value="UniProtKB-SubCell"/>
</dbReference>
<dbReference type="Pfam" id="PF00664">
    <property type="entry name" value="ABC_membrane"/>
    <property type="match status" value="1"/>
</dbReference>
<feature type="transmembrane region" description="Helical" evidence="7">
    <location>
        <begin position="27"/>
        <end position="49"/>
    </location>
</feature>
<dbReference type="NCBIfam" id="TIGR02868">
    <property type="entry name" value="CydC"/>
    <property type="match status" value="1"/>
</dbReference>
<dbReference type="GO" id="GO:0034775">
    <property type="term" value="P:glutathione transmembrane transport"/>
    <property type="evidence" value="ECO:0007669"/>
    <property type="project" value="InterPro"/>
</dbReference>
<comment type="caution">
    <text evidence="10">The sequence shown here is derived from an EMBL/GenBank/DDBJ whole genome shotgun (WGS) entry which is preliminary data.</text>
</comment>
<dbReference type="InterPro" id="IPR039421">
    <property type="entry name" value="Type_1_exporter"/>
</dbReference>
<sequence>MSLDPRRTAPGVDPRLARLATPDAPRFWAGVLFGVASAACAIGLTWASGYLISASALRPPILTLMAVIVTVRAFALGRAALRYGERMVSHDAAFRMLARLRVGVFERLIPGAPASLSRVGRGDLMSRFVSDVDDLQDLPLRVWQPLLTSLVTAAGTTVLLACISPRSALALALALLGAGVLGGLVPERAHREATERIAPARAEQSEQLLGMLDHMDVLVAYDAAEDAEAEAGRLAARQSRLDRSSATVQGLTDLALTAFAGVAVIGAIWAGGTDLQAGAFPGAWLAVLVLVPLSVFDVFEQVPTAVVAIDRVRSAASRIAEVIDAHGAADDPAAATGEHPDIPDHPGFHALELRDVTIGWPDGPAVASRIDLDLHPGETILVTGESGAGKSTLAATLVRFLDHRAGDIQLDGRDVRALGGDRVRRTIGLCEQRPHLFASTVRANLLLARPATEDADLERMLRRVGLDELVDTRDGLDTEVGEQGELLSGGQVQRLALARALLAGFPAIVFDEPTANVDPELADALLVDLLSTARQPDASGRAPAVILMSHDRVPARLVDRHLHLAGGALHEVAGAAPAID</sequence>
<gene>
    <name evidence="10" type="primary">cydC</name>
    <name evidence="10" type="ORF">F8O02_07000</name>
</gene>
<dbReference type="InterPro" id="IPR003439">
    <property type="entry name" value="ABC_transporter-like_ATP-bd"/>
</dbReference>
<dbReference type="InterPro" id="IPR011527">
    <property type="entry name" value="ABC1_TM_dom"/>
</dbReference>
<reference evidence="10 11" key="1">
    <citation type="submission" date="2019-09" db="EMBL/GenBank/DDBJ databases">
        <title>Phylogeny of genus Pseudoclavibacter and closely related genus.</title>
        <authorList>
            <person name="Li Y."/>
        </authorList>
    </citation>
    <scope>NUCLEOTIDE SEQUENCE [LARGE SCALE GENOMIC DNA]</scope>
    <source>
        <strain evidence="10 11">JCM 16921</strain>
    </source>
</reference>
<proteinExistence type="predicted"/>
<dbReference type="PANTHER" id="PTHR43394:SF1">
    <property type="entry name" value="ATP-BINDING CASSETTE SUB-FAMILY B MEMBER 10, MITOCHONDRIAL"/>
    <property type="match status" value="1"/>
</dbReference>
<organism evidence="10 11">
    <name type="scientific">Pseudoclavibacter caeni</name>
    <dbReference type="NCBI Taxonomy" id="908846"/>
    <lineage>
        <taxon>Bacteria</taxon>
        <taxon>Bacillati</taxon>
        <taxon>Actinomycetota</taxon>
        <taxon>Actinomycetes</taxon>
        <taxon>Micrococcales</taxon>
        <taxon>Microbacteriaceae</taxon>
        <taxon>Pseudoclavibacter</taxon>
    </lineage>
</organism>
<dbReference type="InterPro" id="IPR014223">
    <property type="entry name" value="ABC_CydC/D"/>
</dbReference>
<dbReference type="InterPro" id="IPR027417">
    <property type="entry name" value="P-loop_NTPase"/>
</dbReference>
<evidence type="ECO:0000256" key="7">
    <source>
        <dbReference type="SAM" id="Phobius"/>
    </source>
</evidence>
<accession>A0A7C8BTQ7</accession>